<evidence type="ECO:0000259" key="1">
    <source>
        <dbReference type="PROSITE" id="PS51186"/>
    </source>
</evidence>
<dbReference type="SUPFAM" id="SSF55729">
    <property type="entry name" value="Acyl-CoA N-acyltransferases (Nat)"/>
    <property type="match status" value="1"/>
</dbReference>
<sequence length="170" mass="18843">MRYRETTRDDVAAIERIARASWEADYPDILSRETAADEAVDEWYGSDAIERELNAPGSILLVAEADDGDDGPVAFAHAVVTGGEATILRLYVHPEARREGIGKELLGRTIREASDRAADRIRAMVLAENDLGDAFYRTAGFESVETGETVIGGERYEETTYELRDWDVEG</sequence>
<dbReference type="InterPro" id="IPR000182">
    <property type="entry name" value="GNAT_dom"/>
</dbReference>
<evidence type="ECO:0000313" key="3">
    <source>
        <dbReference type="Proteomes" id="UP001595821"/>
    </source>
</evidence>
<protein>
    <submittedName>
        <fullName evidence="2">GNAT family N-acetyltransferase</fullName>
        <ecNumber evidence="2">2.3.-.-</ecNumber>
    </submittedName>
</protein>
<dbReference type="Proteomes" id="UP001595821">
    <property type="component" value="Unassembled WGS sequence"/>
</dbReference>
<dbReference type="PANTHER" id="PTHR43072">
    <property type="entry name" value="N-ACETYLTRANSFERASE"/>
    <property type="match status" value="1"/>
</dbReference>
<dbReference type="RefSeq" id="WP_246968906.1">
    <property type="nucleotide sequence ID" value="NZ_CP095397.1"/>
</dbReference>
<dbReference type="CDD" id="cd04301">
    <property type="entry name" value="NAT_SF"/>
    <property type="match status" value="1"/>
</dbReference>
<dbReference type="GO" id="GO:0016746">
    <property type="term" value="F:acyltransferase activity"/>
    <property type="evidence" value="ECO:0007669"/>
    <property type="project" value="UniProtKB-KW"/>
</dbReference>
<dbReference type="AlphaFoldDB" id="A0ABD5NUK6"/>
<reference evidence="2 3" key="1">
    <citation type="journal article" date="2014" name="Int. J. Syst. Evol. Microbiol.">
        <title>Complete genome sequence of Corynebacterium casei LMG S-19264T (=DSM 44701T), isolated from a smear-ripened cheese.</title>
        <authorList>
            <consortium name="US DOE Joint Genome Institute (JGI-PGF)"/>
            <person name="Walter F."/>
            <person name="Albersmeier A."/>
            <person name="Kalinowski J."/>
            <person name="Ruckert C."/>
        </authorList>
    </citation>
    <scope>NUCLEOTIDE SEQUENCE [LARGE SCALE GENOMIC DNA]</scope>
    <source>
        <strain evidence="2 3">IBRC-M 10912</strain>
    </source>
</reference>
<keyword evidence="2" id="KW-0808">Transferase</keyword>
<evidence type="ECO:0000313" key="2">
    <source>
        <dbReference type="EMBL" id="MFC4245789.1"/>
    </source>
</evidence>
<gene>
    <name evidence="2" type="ORF">ACFOZ7_02015</name>
</gene>
<name>A0ABD5NUK6_9EURY</name>
<dbReference type="Gene3D" id="3.40.630.30">
    <property type="match status" value="1"/>
</dbReference>
<dbReference type="PANTHER" id="PTHR43072:SF52">
    <property type="entry name" value="GCN5-RELATED N-ACETYLTRANSFERASE"/>
    <property type="match status" value="1"/>
</dbReference>
<proteinExistence type="predicted"/>
<dbReference type="EC" id="2.3.-.-" evidence="2"/>
<feature type="domain" description="N-acetyltransferase" evidence="1">
    <location>
        <begin position="1"/>
        <end position="162"/>
    </location>
</feature>
<dbReference type="InterPro" id="IPR016181">
    <property type="entry name" value="Acyl_CoA_acyltransferase"/>
</dbReference>
<dbReference type="Pfam" id="PF13508">
    <property type="entry name" value="Acetyltransf_7"/>
    <property type="match status" value="1"/>
</dbReference>
<dbReference type="GeneID" id="71855258"/>
<keyword evidence="2" id="KW-0012">Acyltransferase</keyword>
<dbReference type="EMBL" id="JBHSDJ010000003">
    <property type="protein sequence ID" value="MFC4245789.1"/>
    <property type="molecule type" value="Genomic_DNA"/>
</dbReference>
<organism evidence="2 3">
    <name type="scientific">Natribaculum luteum</name>
    <dbReference type="NCBI Taxonomy" id="1586232"/>
    <lineage>
        <taxon>Archaea</taxon>
        <taxon>Methanobacteriati</taxon>
        <taxon>Methanobacteriota</taxon>
        <taxon>Stenosarchaea group</taxon>
        <taxon>Halobacteria</taxon>
        <taxon>Halobacteriales</taxon>
        <taxon>Natrialbaceae</taxon>
        <taxon>Natribaculum</taxon>
    </lineage>
</organism>
<comment type="caution">
    <text evidence="2">The sequence shown here is derived from an EMBL/GenBank/DDBJ whole genome shotgun (WGS) entry which is preliminary data.</text>
</comment>
<accession>A0ABD5NUK6</accession>
<dbReference type="PROSITE" id="PS51186">
    <property type="entry name" value="GNAT"/>
    <property type="match status" value="1"/>
</dbReference>